<dbReference type="RefSeq" id="WP_018381652.1">
    <property type="nucleotide sequence ID" value="NZ_LLZU01000005.1"/>
</dbReference>
<dbReference type="Proteomes" id="UP000050867">
    <property type="component" value="Unassembled WGS sequence"/>
</dbReference>
<evidence type="ECO:0000256" key="1">
    <source>
        <dbReference type="SAM" id="MobiDB-lite"/>
    </source>
</evidence>
<evidence type="ECO:0000313" key="3">
    <source>
        <dbReference type="Proteomes" id="UP000050867"/>
    </source>
</evidence>
<dbReference type="EMBL" id="LLZU01000005">
    <property type="protein sequence ID" value="KRV50474.1"/>
    <property type="molecule type" value="Genomic_DNA"/>
</dbReference>
<dbReference type="STRING" id="76728.AQ490_15440"/>
<gene>
    <name evidence="2" type="ORF">AQ490_15440</name>
</gene>
<name>A0A0T6LWM8_WENVI</name>
<accession>A0A0T6LWM8</accession>
<reference evidence="2 3" key="1">
    <citation type="submission" date="2015-10" db="EMBL/GenBank/DDBJ databases">
        <title>Draft genome sequence of pyrrolomycin-producing Streptomyces vitaminophilus.</title>
        <authorList>
            <person name="Graham D.E."/>
            <person name="Mahan K.M."/>
            <person name="Klingeman D.M."/>
            <person name="Hettich R.L."/>
            <person name="Parry R.J."/>
        </authorList>
    </citation>
    <scope>NUCLEOTIDE SEQUENCE [LARGE SCALE GENOMIC DNA]</scope>
    <source>
        <strain evidence="2 3">ATCC 31673</strain>
    </source>
</reference>
<dbReference type="eggNOG" id="COG2072">
    <property type="taxonomic scope" value="Bacteria"/>
</dbReference>
<sequence>MEATDYRLTGAGPPGLRLGYPRQRAGRPYPAPEEGPGPGAPFHRTPRHRRPLPVTPPPTGTGAQGPNPRTDWDSSLSAAGPRAV</sequence>
<proteinExistence type="predicted"/>
<evidence type="ECO:0000313" key="2">
    <source>
        <dbReference type="EMBL" id="KRV50474.1"/>
    </source>
</evidence>
<protein>
    <submittedName>
        <fullName evidence="2">Uncharacterized protein</fullName>
    </submittedName>
</protein>
<organism evidence="2 3">
    <name type="scientific">Wenjunlia vitaminophila</name>
    <name type="common">Streptomyces vitaminophilus</name>
    <dbReference type="NCBI Taxonomy" id="76728"/>
    <lineage>
        <taxon>Bacteria</taxon>
        <taxon>Bacillati</taxon>
        <taxon>Actinomycetota</taxon>
        <taxon>Actinomycetes</taxon>
        <taxon>Kitasatosporales</taxon>
        <taxon>Streptomycetaceae</taxon>
        <taxon>Wenjunlia</taxon>
    </lineage>
</organism>
<dbReference type="AlphaFoldDB" id="A0A0T6LWM8"/>
<keyword evidence="3" id="KW-1185">Reference proteome</keyword>
<comment type="caution">
    <text evidence="2">The sequence shown here is derived from an EMBL/GenBank/DDBJ whole genome shotgun (WGS) entry which is preliminary data.</text>
</comment>
<feature type="compositionally biased region" description="Pro residues" evidence="1">
    <location>
        <begin position="29"/>
        <end position="39"/>
    </location>
</feature>
<feature type="region of interest" description="Disordered" evidence="1">
    <location>
        <begin position="1"/>
        <end position="84"/>
    </location>
</feature>